<evidence type="ECO:0000313" key="2">
    <source>
        <dbReference type="EMBL" id="QPI61419.1"/>
    </source>
</evidence>
<sequence>MTASLSSSCLAGGTWSDQGVGVAARRDQAFTQDARRLLRLAVAGRVEEAERGADHAEDDFPVLGGAAQQEQIVELPGLCTRARAGRRRSVRSGVRAAAPSDPGP</sequence>
<feature type="region of interest" description="Disordered" evidence="1">
    <location>
        <begin position="84"/>
        <end position="104"/>
    </location>
</feature>
<name>A0ABX6WJG8_STRMQ</name>
<feature type="region of interest" description="Disordered" evidence="1">
    <location>
        <begin position="1"/>
        <end position="21"/>
    </location>
</feature>
<reference evidence="2 3" key="1">
    <citation type="submission" date="2020-11" db="EMBL/GenBank/DDBJ databases">
        <title>Complete genome sequence unveiled secondary metabolic potentials in Streptomyces solisilvae HNM0141.</title>
        <authorList>
            <person name="Huang X."/>
        </authorList>
    </citation>
    <scope>NUCLEOTIDE SEQUENCE [LARGE SCALE GENOMIC DNA]</scope>
    <source>
        <strain evidence="2 3">HNM0141</strain>
    </source>
</reference>
<proteinExistence type="predicted"/>
<accession>A0ABX6WJG8</accession>
<organism evidence="2 3">
    <name type="scientific">Streptomyces malaysiensis</name>
    <dbReference type="NCBI Taxonomy" id="92644"/>
    <lineage>
        <taxon>Bacteria</taxon>
        <taxon>Bacillati</taxon>
        <taxon>Actinomycetota</taxon>
        <taxon>Actinomycetes</taxon>
        <taxon>Kitasatosporales</taxon>
        <taxon>Streptomycetaceae</taxon>
        <taxon>Streptomyces</taxon>
        <taxon>Streptomyces violaceusniger group</taxon>
    </lineage>
</organism>
<protein>
    <submittedName>
        <fullName evidence="2">Uncharacterized protein</fullName>
    </submittedName>
</protein>
<dbReference type="Proteomes" id="UP000663421">
    <property type="component" value="Chromosome"/>
</dbReference>
<dbReference type="EMBL" id="CP065050">
    <property type="protein sequence ID" value="QPI61419.1"/>
    <property type="molecule type" value="Genomic_DNA"/>
</dbReference>
<keyword evidence="3" id="KW-1185">Reference proteome</keyword>
<evidence type="ECO:0000256" key="1">
    <source>
        <dbReference type="SAM" id="MobiDB-lite"/>
    </source>
</evidence>
<evidence type="ECO:0000313" key="3">
    <source>
        <dbReference type="Proteomes" id="UP000663421"/>
    </source>
</evidence>
<gene>
    <name evidence="2" type="ORF">I1A49_46800</name>
</gene>